<dbReference type="Pfam" id="PF00359">
    <property type="entry name" value="PTS_EIIA_2"/>
    <property type="match status" value="1"/>
</dbReference>
<keyword evidence="9" id="KW-0762">Sugar transport</keyword>
<dbReference type="Proteomes" id="UP000306196">
    <property type="component" value="Unassembled WGS sequence"/>
</dbReference>
<organism evidence="17 18">
    <name type="scientific">Phragmitibacter flavus</name>
    <dbReference type="NCBI Taxonomy" id="2576071"/>
    <lineage>
        <taxon>Bacteria</taxon>
        <taxon>Pseudomonadati</taxon>
        <taxon>Verrucomicrobiota</taxon>
        <taxon>Verrucomicrobiia</taxon>
        <taxon>Verrucomicrobiales</taxon>
        <taxon>Verrucomicrobiaceae</taxon>
        <taxon>Phragmitibacter</taxon>
    </lineage>
</organism>
<dbReference type="PROSITE" id="PS51350">
    <property type="entry name" value="PTS_HPR_DOM"/>
    <property type="match status" value="1"/>
</dbReference>
<dbReference type="InterPro" id="IPR002178">
    <property type="entry name" value="PTS_EIIA_type-2_dom"/>
</dbReference>
<evidence type="ECO:0000256" key="2">
    <source>
        <dbReference type="ARBA" id="ARBA00001946"/>
    </source>
</evidence>
<dbReference type="Pfam" id="PF00381">
    <property type="entry name" value="PTS-HPr"/>
    <property type="match status" value="1"/>
</dbReference>
<dbReference type="InterPro" id="IPR016152">
    <property type="entry name" value="PTrfase/Anion_transptr"/>
</dbReference>
<evidence type="ECO:0000256" key="9">
    <source>
        <dbReference type="ARBA" id="ARBA00022597"/>
    </source>
</evidence>
<dbReference type="PROSITE" id="PS51094">
    <property type="entry name" value="PTS_EIIA_TYPE_2"/>
    <property type="match status" value="1"/>
</dbReference>
<dbReference type="GO" id="GO:0046872">
    <property type="term" value="F:metal ion binding"/>
    <property type="evidence" value="ECO:0007669"/>
    <property type="project" value="UniProtKB-KW"/>
</dbReference>
<evidence type="ECO:0000256" key="6">
    <source>
        <dbReference type="ARBA" id="ARBA00022448"/>
    </source>
</evidence>
<keyword evidence="14" id="KW-0460">Magnesium</keyword>
<name>A0A5R8KHC5_9BACT</name>
<dbReference type="InterPro" id="IPR036618">
    <property type="entry name" value="PtsI_HPr-bd_sf"/>
</dbReference>
<evidence type="ECO:0000256" key="3">
    <source>
        <dbReference type="ARBA" id="ARBA00004496"/>
    </source>
</evidence>
<comment type="similarity">
    <text evidence="4">Belongs to the PEP-utilizing enzyme family.</text>
</comment>
<sequence length="819" mass="87395">MISLASQNVRLNATAKTKEDAIRAAGQLLVECGHIAPGYIDSMLGREQQANTYLSHGIAIPHGMPQHRDLIQKTGVCVIQIPAGVSWQNGETVHLIVGIAAKSDEHLGILAALTDVLDDPAAAGRLANTDNPEDIVAALTRQAPKGAITQGLVNAREITLNLLEGAGLHARPALAFAEVAQQYHCAVRVVYNGKVANGKAMASLLKLGVPGNGSITIQAEGSDADAALQALRSAIAAGLDDEPHQTEDLAPLTIPHWKPATELQSFTGVSASPGLAIGPLHLFQPTTLRVIQKGDTPKAEIQFLINALHEADAQLEDIHESVNTRSGKNQAAIFRAHQALLKDEELLDAVEQHIHTGNSAAWSWQLIIQQRVDEMKSLADERIAARAVDLHDVGQRVLRALAGATHAELILPDHPVILVADDLTPSDTARLDPTRVLGLCTALGGPTSHTAIIARSLDIPAIVGTGPAILELKNQAVCIIDGSAGQLHLHPTTADLESAEAFRHDLHSQRETENQTRYQPAILTDGHRVEIVANIGKAAEAAAAVEAGAEGIGLLRTEFLFLDRESAPTEDEQYAAYTEMIRALNGLPLIIRTLDIGGDKVLPYHPLAKEDNPFLGVRGIRLCLREPDLFLPQLRAIYRASQNGPVKIMFPMIATLEDWHAACEVAEKVRLEIGADPVDMGIMIEVPSAVLMAAEFAKEVDFFSIGTNDLTQYTLAMDRMHPALAKNVDGLHPAVLRLIDQTVRAATKENKWVGVCGGVAGDPLGALILTGLGVTELSMSLPSIAAVKARLRTTSKAKTQSLAQKALTLSTASEVRALA</sequence>
<evidence type="ECO:0000259" key="16">
    <source>
        <dbReference type="PROSITE" id="PS51350"/>
    </source>
</evidence>
<comment type="cofactor">
    <cofactor evidence="2">
        <name>Mg(2+)</name>
        <dbReference type="ChEBI" id="CHEBI:18420"/>
    </cofactor>
</comment>
<dbReference type="PRINTS" id="PR00107">
    <property type="entry name" value="PHOSPHOCPHPR"/>
</dbReference>
<dbReference type="Pfam" id="PF00391">
    <property type="entry name" value="PEP-utilizers"/>
    <property type="match status" value="1"/>
</dbReference>
<reference evidence="17 18" key="1">
    <citation type="submission" date="2019-05" db="EMBL/GenBank/DDBJ databases">
        <title>Verrucobacter flavum gen. nov., sp. nov. a new member of the family Verrucomicrobiaceae.</title>
        <authorList>
            <person name="Szuroczki S."/>
            <person name="Abbaszade G."/>
            <person name="Szabo A."/>
            <person name="Felfoldi T."/>
            <person name="Schumann P."/>
            <person name="Boka K."/>
            <person name="Keki Z."/>
            <person name="Toumi M."/>
            <person name="Toth E."/>
        </authorList>
    </citation>
    <scope>NUCLEOTIDE SEQUENCE [LARGE SCALE GENOMIC DNA]</scope>
    <source>
        <strain evidence="17 18">MG-N-17</strain>
    </source>
</reference>
<dbReference type="GO" id="GO:0005737">
    <property type="term" value="C:cytoplasm"/>
    <property type="evidence" value="ECO:0007669"/>
    <property type="project" value="UniProtKB-SubCell"/>
</dbReference>
<comment type="caution">
    <text evidence="17">The sequence shown here is derived from an EMBL/GenBank/DDBJ whole genome shotgun (WGS) entry which is preliminary data.</text>
</comment>
<dbReference type="RefSeq" id="WP_138085598.1">
    <property type="nucleotide sequence ID" value="NZ_VAUV01000005.1"/>
</dbReference>
<accession>A0A5R8KHC5</accession>
<evidence type="ECO:0000256" key="7">
    <source>
        <dbReference type="ARBA" id="ARBA00022490"/>
    </source>
</evidence>
<dbReference type="EMBL" id="VAUV01000005">
    <property type="protein sequence ID" value="TLD71385.1"/>
    <property type="molecule type" value="Genomic_DNA"/>
</dbReference>
<evidence type="ECO:0000256" key="13">
    <source>
        <dbReference type="ARBA" id="ARBA00022777"/>
    </source>
</evidence>
<dbReference type="GO" id="GO:0008965">
    <property type="term" value="F:phosphoenolpyruvate-protein phosphotransferase activity"/>
    <property type="evidence" value="ECO:0007669"/>
    <property type="project" value="UniProtKB-EC"/>
</dbReference>
<dbReference type="PROSITE" id="PS00742">
    <property type="entry name" value="PEP_ENZYMES_2"/>
    <property type="match status" value="1"/>
</dbReference>
<protein>
    <recommendedName>
        <fullName evidence="5">phosphoenolpyruvate--protein phosphotransferase</fullName>
        <ecNumber evidence="5">2.7.3.9</ecNumber>
    </recommendedName>
</protein>
<keyword evidence="18" id="KW-1185">Reference proteome</keyword>
<keyword evidence="17" id="KW-0670">Pyruvate</keyword>
<dbReference type="InterPro" id="IPR018274">
    <property type="entry name" value="PEP_util_AS"/>
</dbReference>
<dbReference type="Gene3D" id="1.10.274.10">
    <property type="entry name" value="PtsI, HPr-binding domain"/>
    <property type="match status" value="1"/>
</dbReference>
<dbReference type="SUPFAM" id="SSF55804">
    <property type="entry name" value="Phoshotransferase/anion transport protein"/>
    <property type="match status" value="1"/>
</dbReference>
<keyword evidence="12" id="KW-0479">Metal-binding</keyword>
<keyword evidence="7" id="KW-0963">Cytoplasm</keyword>
<keyword evidence="6" id="KW-0813">Transport</keyword>
<evidence type="ECO:0000313" key="17">
    <source>
        <dbReference type="EMBL" id="TLD71385.1"/>
    </source>
</evidence>
<keyword evidence="13" id="KW-0418">Kinase</keyword>
<evidence type="ECO:0000256" key="4">
    <source>
        <dbReference type="ARBA" id="ARBA00007837"/>
    </source>
</evidence>
<dbReference type="InterPro" id="IPR036637">
    <property type="entry name" value="Phosphohistidine_dom_sf"/>
</dbReference>
<dbReference type="InterPro" id="IPR035895">
    <property type="entry name" value="HPr-like_sf"/>
</dbReference>
<evidence type="ECO:0000256" key="11">
    <source>
        <dbReference type="ARBA" id="ARBA00022683"/>
    </source>
</evidence>
<dbReference type="Gene3D" id="3.40.930.10">
    <property type="entry name" value="Mannitol-specific EII, Chain A"/>
    <property type="match status" value="1"/>
</dbReference>
<evidence type="ECO:0000313" key="18">
    <source>
        <dbReference type="Proteomes" id="UP000306196"/>
    </source>
</evidence>
<dbReference type="Gene3D" id="3.20.20.60">
    <property type="entry name" value="Phosphoenolpyruvate-binding domains"/>
    <property type="match status" value="1"/>
</dbReference>
<dbReference type="PRINTS" id="PR01736">
    <property type="entry name" value="PHPHTRNFRASE"/>
</dbReference>
<keyword evidence="8" id="KW-0597">Phosphoprotein</keyword>
<dbReference type="CDD" id="cd00367">
    <property type="entry name" value="PTS-HPr_like"/>
    <property type="match status" value="1"/>
</dbReference>
<dbReference type="InterPro" id="IPR000121">
    <property type="entry name" value="PEP_util_C"/>
</dbReference>
<dbReference type="OrthoDB" id="9765468at2"/>
<gene>
    <name evidence="17" type="primary">ptsP</name>
    <name evidence="17" type="ORF">FEM03_07595</name>
</gene>
<keyword evidence="11" id="KW-0598">Phosphotransferase system</keyword>
<evidence type="ECO:0000256" key="10">
    <source>
        <dbReference type="ARBA" id="ARBA00022679"/>
    </source>
</evidence>
<feature type="domain" description="PTS EIIA type-2" evidence="15">
    <location>
        <begin position="2"/>
        <end position="142"/>
    </location>
</feature>
<evidence type="ECO:0000256" key="14">
    <source>
        <dbReference type="ARBA" id="ARBA00022842"/>
    </source>
</evidence>
<proteinExistence type="inferred from homology"/>
<evidence type="ECO:0000256" key="12">
    <source>
        <dbReference type="ARBA" id="ARBA00022723"/>
    </source>
</evidence>
<dbReference type="Pfam" id="PF02896">
    <property type="entry name" value="PEP-utilizers_C"/>
    <property type="match status" value="1"/>
</dbReference>
<dbReference type="PANTHER" id="PTHR46244:SF6">
    <property type="entry name" value="PHOSPHOENOLPYRUVATE-PROTEIN PHOSPHOTRANSFERASE"/>
    <property type="match status" value="1"/>
</dbReference>
<dbReference type="CDD" id="cd00211">
    <property type="entry name" value="PTS_IIA_fru"/>
    <property type="match status" value="1"/>
</dbReference>
<dbReference type="Gene3D" id="3.30.1340.10">
    <property type="entry name" value="HPr-like"/>
    <property type="match status" value="1"/>
</dbReference>
<keyword evidence="10 17" id="KW-0808">Transferase</keyword>
<dbReference type="InterPro" id="IPR040442">
    <property type="entry name" value="Pyrv_kinase-like_dom_sf"/>
</dbReference>
<dbReference type="NCBIfam" id="TIGR01417">
    <property type="entry name" value="PTS_I_fam"/>
    <property type="match status" value="1"/>
</dbReference>
<dbReference type="EC" id="2.7.3.9" evidence="5"/>
<dbReference type="InterPro" id="IPR000032">
    <property type="entry name" value="HPr-like"/>
</dbReference>
<dbReference type="GO" id="GO:0016301">
    <property type="term" value="F:kinase activity"/>
    <property type="evidence" value="ECO:0007669"/>
    <property type="project" value="UniProtKB-KW"/>
</dbReference>
<evidence type="ECO:0000256" key="5">
    <source>
        <dbReference type="ARBA" id="ARBA00012232"/>
    </source>
</evidence>
<dbReference type="AlphaFoldDB" id="A0A5R8KHC5"/>
<dbReference type="SUPFAM" id="SSF51621">
    <property type="entry name" value="Phosphoenolpyruvate/pyruvate domain"/>
    <property type="match status" value="1"/>
</dbReference>
<dbReference type="InterPro" id="IPR015813">
    <property type="entry name" value="Pyrv/PenolPyrv_kinase-like_dom"/>
</dbReference>
<dbReference type="Gene3D" id="3.50.30.10">
    <property type="entry name" value="Phosphohistidine domain"/>
    <property type="match status" value="1"/>
</dbReference>
<evidence type="ECO:0000256" key="1">
    <source>
        <dbReference type="ARBA" id="ARBA00000683"/>
    </source>
</evidence>
<dbReference type="NCBIfam" id="TIGR01003">
    <property type="entry name" value="PTS_HPr_family"/>
    <property type="match status" value="1"/>
</dbReference>
<dbReference type="InterPro" id="IPR023151">
    <property type="entry name" value="PEP_util_CS"/>
</dbReference>
<dbReference type="InterPro" id="IPR008279">
    <property type="entry name" value="PEP-util_enz_mobile_dom"/>
</dbReference>
<dbReference type="InterPro" id="IPR050499">
    <property type="entry name" value="PEP-utilizing_PTS_enzyme"/>
</dbReference>
<feature type="domain" description="HPr" evidence="16">
    <location>
        <begin position="153"/>
        <end position="242"/>
    </location>
</feature>
<comment type="subcellular location">
    <subcellularLocation>
        <location evidence="3">Cytoplasm</location>
    </subcellularLocation>
</comment>
<dbReference type="SUPFAM" id="SSF47831">
    <property type="entry name" value="Enzyme I of the PEP:sugar phosphotransferase system HPr-binding (sub)domain"/>
    <property type="match status" value="1"/>
</dbReference>
<comment type="catalytic activity">
    <reaction evidence="1">
        <text>L-histidyl-[protein] + phosphoenolpyruvate = N(pros)-phospho-L-histidyl-[protein] + pyruvate</text>
        <dbReference type="Rhea" id="RHEA:23880"/>
        <dbReference type="Rhea" id="RHEA-COMP:9745"/>
        <dbReference type="Rhea" id="RHEA-COMP:9746"/>
        <dbReference type="ChEBI" id="CHEBI:15361"/>
        <dbReference type="ChEBI" id="CHEBI:29979"/>
        <dbReference type="ChEBI" id="CHEBI:58702"/>
        <dbReference type="ChEBI" id="CHEBI:64837"/>
        <dbReference type="EC" id="2.7.3.9"/>
    </reaction>
</comment>
<dbReference type="GO" id="GO:0009401">
    <property type="term" value="P:phosphoenolpyruvate-dependent sugar phosphotransferase system"/>
    <property type="evidence" value="ECO:0007669"/>
    <property type="project" value="UniProtKB-KW"/>
</dbReference>
<dbReference type="PROSITE" id="PS00370">
    <property type="entry name" value="PEP_ENZYMES_PHOS_SITE"/>
    <property type="match status" value="1"/>
</dbReference>
<evidence type="ECO:0000256" key="8">
    <source>
        <dbReference type="ARBA" id="ARBA00022553"/>
    </source>
</evidence>
<dbReference type="Pfam" id="PF05524">
    <property type="entry name" value="PEP-utilisers_N"/>
    <property type="match status" value="1"/>
</dbReference>
<evidence type="ECO:0000259" key="15">
    <source>
        <dbReference type="PROSITE" id="PS51094"/>
    </source>
</evidence>
<dbReference type="SUPFAM" id="SSF52009">
    <property type="entry name" value="Phosphohistidine domain"/>
    <property type="match status" value="1"/>
</dbReference>
<dbReference type="SUPFAM" id="SSF55594">
    <property type="entry name" value="HPr-like"/>
    <property type="match status" value="1"/>
</dbReference>
<dbReference type="InterPro" id="IPR008731">
    <property type="entry name" value="PTS_EIN"/>
</dbReference>
<dbReference type="InterPro" id="IPR006318">
    <property type="entry name" value="PTS_EI-like"/>
</dbReference>
<dbReference type="PANTHER" id="PTHR46244">
    <property type="entry name" value="PHOSPHOENOLPYRUVATE-PROTEIN PHOSPHOTRANSFERASE"/>
    <property type="match status" value="1"/>
</dbReference>